<dbReference type="PROSITE" id="PS51707">
    <property type="entry name" value="CYTH"/>
    <property type="match status" value="1"/>
</dbReference>
<dbReference type="SMART" id="SM01118">
    <property type="entry name" value="CYTH"/>
    <property type="match status" value="1"/>
</dbReference>
<name>A0ABU9LHQ5_9BACL</name>
<protein>
    <submittedName>
        <fullName evidence="2">CYTH domain-containing protein</fullName>
    </submittedName>
</protein>
<dbReference type="SUPFAM" id="SSF55154">
    <property type="entry name" value="CYTH-like phosphatases"/>
    <property type="match status" value="1"/>
</dbReference>
<dbReference type="InterPro" id="IPR009195">
    <property type="entry name" value="Uncharacterised_YjbK"/>
</dbReference>
<comment type="caution">
    <text evidence="2">The sequence shown here is derived from an EMBL/GenBank/DDBJ whole genome shotgun (WGS) entry which is preliminary data.</text>
</comment>
<dbReference type="InterPro" id="IPR033469">
    <property type="entry name" value="CYTH-like_dom_sf"/>
</dbReference>
<dbReference type="PIRSF" id="PIRSF012526">
    <property type="entry name" value="CYTH_UCP012526"/>
    <property type="match status" value="1"/>
</dbReference>
<dbReference type="Pfam" id="PF01928">
    <property type="entry name" value="CYTH"/>
    <property type="match status" value="1"/>
</dbReference>
<dbReference type="Gene3D" id="2.40.320.10">
    <property type="entry name" value="Hypothetical Protein Pfu-838710-001"/>
    <property type="match status" value="1"/>
</dbReference>
<dbReference type="CDD" id="cd07762">
    <property type="entry name" value="CYTH-like_Pase_1"/>
    <property type="match status" value="1"/>
</dbReference>
<proteinExistence type="predicted"/>
<evidence type="ECO:0000313" key="3">
    <source>
        <dbReference type="Proteomes" id="UP001398420"/>
    </source>
</evidence>
<organism evidence="2 3">
    <name type="scientific">Kurthia gibsonii</name>
    <dbReference type="NCBI Taxonomy" id="33946"/>
    <lineage>
        <taxon>Bacteria</taxon>
        <taxon>Bacillati</taxon>
        <taxon>Bacillota</taxon>
        <taxon>Bacilli</taxon>
        <taxon>Bacillales</taxon>
        <taxon>Caryophanaceae</taxon>
        <taxon>Kurthia</taxon>
    </lineage>
</organism>
<feature type="domain" description="CYTH" evidence="1">
    <location>
        <begin position="4"/>
        <end position="194"/>
    </location>
</feature>
<dbReference type="Proteomes" id="UP001398420">
    <property type="component" value="Unassembled WGS sequence"/>
</dbReference>
<accession>A0ABU9LHQ5</accession>
<reference evidence="2 3" key="1">
    <citation type="submission" date="2024-04" db="EMBL/GenBank/DDBJ databases">
        <authorList>
            <person name="Wu Y.S."/>
            <person name="Zhang L."/>
        </authorList>
    </citation>
    <scope>NUCLEOTIDE SEQUENCE [LARGE SCALE GENOMIC DNA]</scope>
    <source>
        <strain evidence="2 3">KG-01</strain>
    </source>
</reference>
<dbReference type="EMBL" id="JBCEWA010000001">
    <property type="protein sequence ID" value="MEL5986849.1"/>
    <property type="molecule type" value="Genomic_DNA"/>
</dbReference>
<evidence type="ECO:0000313" key="2">
    <source>
        <dbReference type="EMBL" id="MEL5986849.1"/>
    </source>
</evidence>
<keyword evidence="3" id="KW-1185">Reference proteome</keyword>
<evidence type="ECO:0000259" key="1">
    <source>
        <dbReference type="PROSITE" id="PS51707"/>
    </source>
</evidence>
<gene>
    <name evidence="2" type="ORF">AAF454_00270</name>
</gene>
<dbReference type="InterPro" id="IPR023577">
    <property type="entry name" value="CYTH_domain"/>
</dbReference>
<dbReference type="RefSeq" id="WP_336663074.1">
    <property type="nucleotide sequence ID" value="NZ_JBBCRB010000001.1"/>
</dbReference>
<sequence>MSQELEIEFKNLLTPSEFEQLIAHFHVKPEAFHLQHNHYFDTKEQALRHLKSGLRIRQTPTKNEVTLKEPTNGIALTETTDSLTLDEAEAILQGTQDFPEGDVKNRLHSLHIDSKELQKIGTLSTNRAEIKYKGGLLVFDHSQYADQEDYELEYEVQDEVSGRFIFQELLQSLHIPIRPAKKKLARFMQAIQNKKE</sequence>